<dbReference type="GO" id="GO:0071973">
    <property type="term" value="P:bacterial-type flagellum-dependent cell motility"/>
    <property type="evidence" value="ECO:0007669"/>
    <property type="project" value="InterPro"/>
</dbReference>
<evidence type="ECO:0000256" key="2">
    <source>
        <dbReference type="ARBA" id="ARBA00005709"/>
    </source>
</evidence>
<feature type="domain" description="Flagellin C-terminal" evidence="6">
    <location>
        <begin position="221"/>
        <end position="303"/>
    </location>
</feature>
<evidence type="ECO:0000259" key="5">
    <source>
        <dbReference type="Pfam" id="PF00669"/>
    </source>
</evidence>
<accession>A0A931G8J6</accession>
<dbReference type="RefSeq" id="WP_196397224.1">
    <property type="nucleotide sequence ID" value="NZ_JADNYM010000016.1"/>
</dbReference>
<feature type="coiled-coil region" evidence="4">
    <location>
        <begin position="11"/>
        <end position="38"/>
    </location>
</feature>
<evidence type="ECO:0000259" key="6">
    <source>
        <dbReference type="Pfam" id="PF00700"/>
    </source>
</evidence>
<keyword evidence="3" id="KW-0975">Bacterial flagellum</keyword>
<organism evidence="7 8">
    <name type="scientific">Arthrobacter terrae</name>
    <dbReference type="NCBI Taxonomy" id="2935737"/>
    <lineage>
        <taxon>Bacteria</taxon>
        <taxon>Bacillati</taxon>
        <taxon>Actinomycetota</taxon>
        <taxon>Actinomycetes</taxon>
        <taxon>Micrococcales</taxon>
        <taxon>Micrococcaceae</taxon>
        <taxon>Arthrobacter</taxon>
    </lineage>
</organism>
<dbReference type="NCBIfam" id="TIGR02550">
    <property type="entry name" value="flagell_flgL"/>
    <property type="match status" value="1"/>
</dbReference>
<feature type="domain" description="Flagellin N-terminal" evidence="5">
    <location>
        <begin position="7"/>
        <end position="141"/>
    </location>
</feature>
<dbReference type="InterPro" id="IPR046358">
    <property type="entry name" value="Flagellin_C"/>
</dbReference>
<dbReference type="Pfam" id="PF00669">
    <property type="entry name" value="Flagellin_N"/>
    <property type="match status" value="1"/>
</dbReference>
<keyword evidence="7" id="KW-0966">Cell projection</keyword>
<dbReference type="AlphaFoldDB" id="A0A931G8J6"/>
<evidence type="ECO:0000256" key="1">
    <source>
        <dbReference type="ARBA" id="ARBA00004365"/>
    </source>
</evidence>
<keyword evidence="4" id="KW-0175">Coiled coil</keyword>
<evidence type="ECO:0000256" key="3">
    <source>
        <dbReference type="ARBA" id="ARBA00023143"/>
    </source>
</evidence>
<reference evidence="7 8" key="1">
    <citation type="submission" date="2020-11" db="EMBL/GenBank/DDBJ databases">
        <title>Arthrobacter antarcticus sp. nov., isolated from Antarctic Soil.</title>
        <authorList>
            <person name="Li J."/>
        </authorList>
    </citation>
    <scope>NUCLEOTIDE SEQUENCE [LARGE SCALE GENOMIC DNA]</scope>
    <source>
        <strain evidence="7 8">Z1-20</strain>
    </source>
</reference>
<comment type="similarity">
    <text evidence="2">Belongs to the bacterial flagellin family.</text>
</comment>
<keyword evidence="7" id="KW-0969">Cilium</keyword>
<dbReference type="PANTHER" id="PTHR42792:SF1">
    <property type="entry name" value="FLAGELLAR HOOK-ASSOCIATED PROTEIN 3"/>
    <property type="match status" value="1"/>
</dbReference>
<dbReference type="Pfam" id="PF00700">
    <property type="entry name" value="Flagellin_C"/>
    <property type="match status" value="1"/>
</dbReference>
<dbReference type="GO" id="GO:0005198">
    <property type="term" value="F:structural molecule activity"/>
    <property type="evidence" value="ECO:0007669"/>
    <property type="project" value="InterPro"/>
</dbReference>
<keyword evidence="7" id="KW-0282">Flagellum</keyword>
<dbReference type="GO" id="GO:0009424">
    <property type="term" value="C:bacterial-type flagellum hook"/>
    <property type="evidence" value="ECO:0007669"/>
    <property type="project" value="InterPro"/>
</dbReference>
<dbReference type="InterPro" id="IPR013384">
    <property type="entry name" value="Flagell_FlgL"/>
</dbReference>
<gene>
    <name evidence="7" type="primary">flgL</name>
    <name evidence="7" type="ORF">IV500_12900</name>
</gene>
<evidence type="ECO:0000256" key="4">
    <source>
        <dbReference type="SAM" id="Coils"/>
    </source>
</evidence>
<dbReference type="Proteomes" id="UP000655366">
    <property type="component" value="Unassembled WGS sequence"/>
</dbReference>
<dbReference type="InterPro" id="IPR001029">
    <property type="entry name" value="Flagellin_N"/>
</dbReference>
<name>A0A931G8J6_9MICC</name>
<keyword evidence="8" id="KW-1185">Reference proteome</keyword>
<dbReference type="PANTHER" id="PTHR42792">
    <property type="entry name" value="FLAGELLIN"/>
    <property type="match status" value="1"/>
</dbReference>
<sequence length="304" mass="32227">MLSRVTNQTMMASAQRNLQASNSELARLQDRAQTLKAIGRPSDDPSATARALQIRAQQTAADQYERNIDDGAGWLSTIDTAMGNVSGIMNRVRDLTVQGSNGSLNQGGRDALAAEIDGLKTDLLSQANTKYLGRNVFAGNSDAASPFPVTAPVPPATLPALGAVERRIGTDTTVRVDAEGADIFGTGTDPAAADKLSVFELLGTIIKDLKTPGVDVSKHLSTLDTRMTSMITDRTVIGTRQAQLDRAKDANTSLQGTLEASRAGVEDLDLGKAILDLQLQSTNYQAALAVTAKVLPMSLMDFLR</sequence>
<protein>
    <submittedName>
        <fullName evidence="7">Flagellar hook-associated protein FlgL</fullName>
    </submittedName>
</protein>
<comment type="subcellular location">
    <subcellularLocation>
        <location evidence="1">Bacterial flagellum</location>
    </subcellularLocation>
</comment>
<proteinExistence type="inferred from homology"/>
<evidence type="ECO:0000313" key="7">
    <source>
        <dbReference type="EMBL" id="MBG0740279.1"/>
    </source>
</evidence>
<dbReference type="InterPro" id="IPR001492">
    <property type="entry name" value="Flagellin"/>
</dbReference>
<dbReference type="EMBL" id="JADNYM010000016">
    <property type="protein sequence ID" value="MBG0740279.1"/>
    <property type="molecule type" value="Genomic_DNA"/>
</dbReference>
<dbReference type="SUPFAM" id="SSF64518">
    <property type="entry name" value="Phase 1 flagellin"/>
    <property type="match status" value="1"/>
</dbReference>
<evidence type="ECO:0000313" key="8">
    <source>
        <dbReference type="Proteomes" id="UP000655366"/>
    </source>
</evidence>
<comment type="caution">
    <text evidence="7">The sequence shown here is derived from an EMBL/GenBank/DDBJ whole genome shotgun (WGS) entry which is preliminary data.</text>
</comment>
<dbReference type="Gene3D" id="1.20.1330.10">
    <property type="entry name" value="f41 fragment of flagellin, N-terminal domain"/>
    <property type="match status" value="1"/>
</dbReference>